<protein>
    <submittedName>
        <fullName evidence="1">Uncharacterized protein</fullName>
    </submittedName>
</protein>
<evidence type="ECO:0000313" key="2">
    <source>
        <dbReference type="Proteomes" id="UP000250443"/>
    </source>
</evidence>
<reference evidence="1 2" key="1">
    <citation type="submission" date="2018-06" db="EMBL/GenBank/DDBJ databases">
        <authorList>
            <consortium name="Pathogen Informatics"/>
            <person name="Doyle S."/>
        </authorList>
    </citation>
    <scope>NUCLEOTIDE SEQUENCE [LARGE SCALE GENOMIC DNA]</scope>
    <source>
        <strain evidence="1 2">NCTC11842</strain>
    </source>
</reference>
<dbReference type="AlphaFoldDB" id="A0A2X2C644"/>
<dbReference type="Proteomes" id="UP000250443">
    <property type="component" value="Unassembled WGS sequence"/>
</dbReference>
<name>A0A2X2C644_PSELU</name>
<proteinExistence type="predicted"/>
<evidence type="ECO:0000313" key="1">
    <source>
        <dbReference type="EMBL" id="SPZ02683.1"/>
    </source>
</evidence>
<organism evidence="1 2">
    <name type="scientific">Pseudomonas luteola</name>
    <dbReference type="NCBI Taxonomy" id="47886"/>
    <lineage>
        <taxon>Bacteria</taxon>
        <taxon>Pseudomonadati</taxon>
        <taxon>Pseudomonadota</taxon>
        <taxon>Gammaproteobacteria</taxon>
        <taxon>Pseudomonadales</taxon>
        <taxon>Pseudomonadaceae</taxon>
        <taxon>Pseudomonas</taxon>
    </lineage>
</organism>
<gene>
    <name evidence="1" type="ORF">NCTC11842_00717</name>
</gene>
<dbReference type="RefSeq" id="WP_010797203.1">
    <property type="nucleotide sequence ID" value="NZ_CP044086.1"/>
</dbReference>
<accession>A0A2X2C644</accession>
<dbReference type="EMBL" id="UAUF01000008">
    <property type="protein sequence ID" value="SPZ02683.1"/>
    <property type="molecule type" value="Genomic_DNA"/>
</dbReference>
<sequence length="157" mass="17585">MRVLRSVLLLIALLPGLTWALAPGERLAPWTLLDQNDQPYTLDDNLQVLLVARSMTGANLVKAALKDQPKGYLEANKVAFLADISQMPKVISTLFAIPAMRDYNYRVLLDHEGRVAPRYPGDKEKVLWLMLDHGRFVGQREFDSAEGLKDALKAKAK</sequence>